<protein>
    <submittedName>
        <fullName evidence="2">Uncharacterized protein</fullName>
    </submittedName>
</protein>
<dbReference type="Proteomes" id="UP000031523">
    <property type="component" value="Chromosome"/>
</dbReference>
<name>A0A0B5F6C4_STRA4</name>
<organism evidence="2 3">
    <name type="scientific">Streptomyces albus (strain ATCC 21838 / DSM 41398 / FERM P-419 / JCM 4703 / NBRC 107858)</name>
    <dbReference type="NCBI Taxonomy" id="1081613"/>
    <lineage>
        <taxon>Bacteria</taxon>
        <taxon>Bacillati</taxon>
        <taxon>Actinomycetota</taxon>
        <taxon>Actinomycetes</taxon>
        <taxon>Kitasatosporales</taxon>
        <taxon>Streptomycetaceae</taxon>
        <taxon>Streptomyces</taxon>
    </lineage>
</organism>
<gene>
    <name evidence="2" type="ORF">SLNWT_6055</name>
</gene>
<dbReference type="EMBL" id="CP010519">
    <property type="protein sequence ID" value="AJE86431.1"/>
    <property type="molecule type" value="Genomic_DNA"/>
</dbReference>
<proteinExistence type="predicted"/>
<evidence type="ECO:0000313" key="2">
    <source>
        <dbReference type="EMBL" id="AJE86431.1"/>
    </source>
</evidence>
<evidence type="ECO:0000256" key="1">
    <source>
        <dbReference type="SAM" id="MobiDB-lite"/>
    </source>
</evidence>
<reference evidence="2 3" key="1">
    <citation type="submission" date="2015-01" db="EMBL/GenBank/DDBJ databases">
        <title>Enhanced salinomycin production by adjusting the supply of polyketide extender units in Streptomyce albus DSM 41398.</title>
        <authorList>
            <person name="Lu C."/>
        </authorList>
    </citation>
    <scope>NUCLEOTIDE SEQUENCE [LARGE SCALE GENOMIC DNA]</scope>
    <source>
        <strain evidence="3">ATCC 21838 / DSM 41398 / FERM P-419 / JCM 4703 / NBRC 107858</strain>
    </source>
</reference>
<keyword evidence="3" id="KW-1185">Reference proteome</keyword>
<sequence>MATVHGTDKATAPSASGEEVGDILVPPSARLGSPAPPPLVTAGPRPRSSRLAA</sequence>
<accession>A0A0B5F6C4</accession>
<feature type="region of interest" description="Disordered" evidence="1">
    <location>
        <begin position="1"/>
        <end position="53"/>
    </location>
</feature>
<dbReference type="KEGG" id="sals:SLNWT_6055"/>
<evidence type="ECO:0000313" key="3">
    <source>
        <dbReference type="Proteomes" id="UP000031523"/>
    </source>
</evidence>
<dbReference type="AlphaFoldDB" id="A0A0B5F6C4"/>